<proteinExistence type="predicted"/>
<dbReference type="InterPro" id="IPR025714">
    <property type="entry name" value="Methyltranfer_dom"/>
</dbReference>
<sequence>MNILDYYKRNFPLRSSDDVVYVNDNNAASLDTIGLNSDFKNSIKLISADFNTFSIPDSASDGFDVTLALHACGSLSDLVLQRAFSFTKTKIIIVPCCYSKCRAERGSDFLAAAANDNDNEDKNRFDLARICQLCERNDDADTSSKAMAIINELRVRLCRTNSGADWEWEVRMFDREISPKNYVLVGKRLTNRK</sequence>
<accession>A0A9W7L745</accession>
<name>A0A9W7L745_9STRA</name>
<keyword evidence="3" id="KW-1185">Reference proteome</keyword>
<evidence type="ECO:0000259" key="1">
    <source>
        <dbReference type="Pfam" id="PF13679"/>
    </source>
</evidence>
<gene>
    <name evidence="2" type="ORF">TrCOL_g5062</name>
</gene>
<evidence type="ECO:0000313" key="3">
    <source>
        <dbReference type="Proteomes" id="UP001165065"/>
    </source>
</evidence>
<feature type="domain" description="Methyltransferase" evidence="1">
    <location>
        <begin position="36"/>
        <end position="102"/>
    </location>
</feature>
<evidence type="ECO:0000313" key="2">
    <source>
        <dbReference type="EMBL" id="GMI35016.1"/>
    </source>
</evidence>
<dbReference type="PANTHER" id="PTHR13369:SF0">
    <property type="entry name" value="GLUTATHIONE S-TRANSFERASE C-TERMINAL DOMAIN-CONTAINING PROTEIN"/>
    <property type="match status" value="1"/>
</dbReference>
<reference evidence="3" key="1">
    <citation type="journal article" date="2023" name="Commun. Biol.">
        <title>Genome analysis of Parmales, the sister group of diatoms, reveals the evolutionary specialization of diatoms from phago-mixotrophs to photoautotrophs.</title>
        <authorList>
            <person name="Ban H."/>
            <person name="Sato S."/>
            <person name="Yoshikawa S."/>
            <person name="Yamada K."/>
            <person name="Nakamura Y."/>
            <person name="Ichinomiya M."/>
            <person name="Sato N."/>
            <person name="Blanc-Mathieu R."/>
            <person name="Endo H."/>
            <person name="Kuwata A."/>
            <person name="Ogata H."/>
        </authorList>
    </citation>
    <scope>NUCLEOTIDE SEQUENCE [LARGE SCALE GENOMIC DNA]</scope>
</reference>
<dbReference type="Proteomes" id="UP001165065">
    <property type="component" value="Unassembled WGS sequence"/>
</dbReference>
<dbReference type="Pfam" id="PF13679">
    <property type="entry name" value="Methyltransf_32"/>
    <property type="match status" value="1"/>
</dbReference>
<dbReference type="OrthoDB" id="192115at2759"/>
<dbReference type="AlphaFoldDB" id="A0A9W7L745"/>
<dbReference type="GO" id="GO:0005737">
    <property type="term" value="C:cytoplasm"/>
    <property type="evidence" value="ECO:0007669"/>
    <property type="project" value="TreeGrafter"/>
</dbReference>
<dbReference type="EMBL" id="BRYA01000049">
    <property type="protein sequence ID" value="GMI35016.1"/>
    <property type="molecule type" value="Genomic_DNA"/>
</dbReference>
<comment type="caution">
    <text evidence="2">The sequence shown here is derived from an EMBL/GenBank/DDBJ whole genome shotgun (WGS) entry which is preliminary data.</text>
</comment>
<organism evidence="2 3">
    <name type="scientific">Triparma columacea</name>
    <dbReference type="NCBI Taxonomy" id="722753"/>
    <lineage>
        <taxon>Eukaryota</taxon>
        <taxon>Sar</taxon>
        <taxon>Stramenopiles</taxon>
        <taxon>Ochrophyta</taxon>
        <taxon>Bolidophyceae</taxon>
        <taxon>Parmales</taxon>
        <taxon>Triparmaceae</taxon>
        <taxon>Triparma</taxon>
    </lineage>
</organism>
<dbReference type="PANTHER" id="PTHR13369">
    <property type="match status" value="1"/>
</dbReference>
<protein>
    <recommendedName>
        <fullName evidence="1">Methyltransferase domain-containing protein</fullName>
    </recommendedName>
</protein>